<dbReference type="SUPFAM" id="SSF51445">
    <property type="entry name" value="(Trans)glycosidases"/>
    <property type="match status" value="1"/>
</dbReference>
<dbReference type="Gene3D" id="3.20.20.80">
    <property type="entry name" value="Glycosidases"/>
    <property type="match status" value="1"/>
</dbReference>
<dbReference type="PANTHER" id="PTHR12631:SF10">
    <property type="entry name" value="BETA-XYLOSIDASE-LIKE PROTEIN-RELATED"/>
    <property type="match status" value="1"/>
</dbReference>
<dbReference type="SUPFAM" id="SSF82171">
    <property type="entry name" value="DPP6 N-terminal domain-like"/>
    <property type="match status" value="1"/>
</dbReference>
<proteinExistence type="inferred from homology"/>
<keyword evidence="7" id="KW-1185">Reference proteome</keyword>
<dbReference type="Gene3D" id="2.130.10.10">
    <property type="entry name" value="YVTN repeat-like/Quinoprotein amine dehydrogenase"/>
    <property type="match status" value="1"/>
</dbReference>
<reference evidence="6 7" key="1">
    <citation type="submission" date="2020-03" db="EMBL/GenBank/DDBJ databases">
        <title>Genomic Encyclopedia of Type Strains, Phase IV (KMG-IV): sequencing the most valuable type-strain genomes for metagenomic binning, comparative biology and taxonomic classification.</title>
        <authorList>
            <person name="Goeker M."/>
        </authorList>
    </citation>
    <scope>NUCLEOTIDE SEQUENCE [LARGE SCALE GENOMIC DNA]</scope>
    <source>
        <strain evidence="6 7">DSM 102865</strain>
    </source>
</reference>
<dbReference type="InterPro" id="IPR017853">
    <property type="entry name" value="GH"/>
</dbReference>
<feature type="chain" id="PRO_5046757158" description="Glycosyl hydrolases family 39 N-terminal catalytic domain-containing protein" evidence="4">
    <location>
        <begin position="19"/>
        <end position="870"/>
    </location>
</feature>
<dbReference type="Proteomes" id="UP001179181">
    <property type="component" value="Unassembled WGS sequence"/>
</dbReference>
<evidence type="ECO:0000256" key="4">
    <source>
        <dbReference type="SAM" id="SignalP"/>
    </source>
</evidence>
<evidence type="ECO:0000313" key="7">
    <source>
        <dbReference type="Proteomes" id="UP001179181"/>
    </source>
</evidence>
<feature type="domain" description="Glycosyl hydrolases family 39 N-terminal catalytic" evidence="5">
    <location>
        <begin position="491"/>
        <end position="641"/>
    </location>
</feature>
<feature type="signal peptide" evidence="4">
    <location>
        <begin position="1"/>
        <end position="18"/>
    </location>
</feature>
<organism evidence="6 7">
    <name type="scientific">Dyadobacter arcticus</name>
    <dbReference type="NCBI Taxonomy" id="1078754"/>
    <lineage>
        <taxon>Bacteria</taxon>
        <taxon>Pseudomonadati</taxon>
        <taxon>Bacteroidota</taxon>
        <taxon>Cytophagia</taxon>
        <taxon>Cytophagales</taxon>
        <taxon>Spirosomataceae</taxon>
        <taxon>Dyadobacter</taxon>
    </lineage>
</organism>
<protein>
    <recommendedName>
        <fullName evidence="5">Glycosyl hydrolases family 39 N-terminal catalytic domain-containing protein</fullName>
    </recommendedName>
</protein>
<comment type="similarity">
    <text evidence="1">Belongs to the glycosyl hydrolase 39 family.</text>
</comment>
<dbReference type="InterPro" id="IPR049166">
    <property type="entry name" value="GH39_cat"/>
</dbReference>
<dbReference type="EMBL" id="JAASQJ010000003">
    <property type="protein sequence ID" value="NIJ54631.1"/>
    <property type="molecule type" value="Genomic_DNA"/>
</dbReference>
<evidence type="ECO:0000256" key="1">
    <source>
        <dbReference type="ARBA" id="ARBA00008875"/>
    </source>
</evidence>
<accession>A0ABX0UNR7</accession>
<evidence type="ECO:0000313" key="6">
    <source>
        <dbReference type="EMBL" id="NIJ54631.1"/>
    </source>
</evidence>
<gene>
    <name evidence="6" type="ORF">FHS68_003813</name>
</gene>
<dbReference type="InterPro" id="IPR015943">
    <property type="entry name" value="WD40/YVTN_repeat-like_dom_sf"/>
</dbReference>
<keyword evidence="4" id="KW-0732">Signal</keyword>
<keyword evidence="3" id="KW-0326">Glycosidase</keyword>
<dbReference type="PANTHER" id="PTHR12631">
    <property type="entry name" value="ALPHA-L-IDURONIDASE"/>
    <property type="match status" value="1"/>
</dbReference>
<dbReference type="Pfam" id="PF01229">
    <property type="entry name" value="Glyco_hydro_39"/>
    <property type="match status" value="1"/>
</dbReference>
<dbReference type="RefSeq" id="WP_229211955.1">
    <property type="nucleotide sequence ID" value="NZ_JAASQJ010000003.1"/>
</dbReference>
<dbReference type="InterPro" id="IPR051923">
    <property type="entry name" value="Glycosyl_Hydrolase_39"/>
</dbReference>
<evidence type="ECO:0000256" key="2">
    <source>
        <dbReference type="ARBA" id="ARBA00022801"/>
    </source>
</evidence>
<sequence length="870" mass="96749">MKFSYIKLLIMTAIFPMANICDSLAQMSDLKAGNGVVKIASSRIIHRFFDTSPISPSGKYMALFRMPYEDHTPAPGDAGEVVLVDLQSGVERVVTTSRGWEMQLGAQVQWGASDQELYFNDVDISSWKAFAVKLNPLTGVSRRLDGTVFMVSRDGKKLASHNLIKSRYAQIGYGVIIPKELAARNVGIPNDDGVFITDTDSGKSKLLVSIQDIYDRSVPSIAISNPQDFEYYCFQVKWNPQGTRLLTTVQWSPVGGGARKRAVITMKADGSDLKTAVTPDQWAKGGHHVNWMPDGDHISMNLELGGKPGLELITARYDGTDLKTVFQPGSGHPSYHPKGLPLIVTDAYPGEMVTAGDGTVPIRLLNTETGIEEKLAGIFLSKAEGEFRIDAHPAWDNTGKYVVFNGLSDGTRSVFMASVDGSEPTPLYPWKVIGQLKTRDAKQIGKSSWSIGGETLDRDYTDYQSYKTYLGPLGAKRIRLQGGWSKCEKIKGVYDFKWLDAVIPDAASRGVFPWVELSYGNPIYEGGGDARLAGHIPTSPEALQAWDNWVRAIVTRYKDQVPEWEIWNEPDLNPTHTGREIGAFYLRTARIVKSVQPKAKLIALGMASVTRLDFMKEFMDYLKENDSLQYIDLLTYHGYAYNPDESYPKIEKLRELVWRYKPSIVFMQGENGAPSTPKEVTIGALRDQDWTELTQAKWDLRRMLGDHGRGIATNLFTISDIHYAAGDHMVGVNTKGILKTNSDKTIERPKMAYKAAQHVFSLFDDQLELQPGNPEVNQENLYAFQYKSKKGSNLLTLWSGEARPAENYNARMADITVTGEFKEPVLADLISGKTYAVPKENWSVKDGKTTFKSIAVPDYPVVIAEAALLH</sequence>
<keyword evidence="2" id="KW-0378">Hydrolase</keyword>
<name>A0ABX0UNR7_9BACT</name>
<comment type="caution">
    <text evidence="6">The sequence shown here is derived from an EMBL/GenBank/DDBJ whole genome shotgun (WGS) entry which is preliminary data.</text>
</comment>
<evidence type="ECO:0000256" key="3">
    <source>
        <dbReference type="ARBA" id="ARBA00023295"/>
    </source>
</evidence>
<evidence type="ECO:0000259" key="5">
    <source>
        <dbReference type="Pfam" id="PF01229"/>
    </source>
</evidence>